<protein>
    <recommendedName>
        <fullName evidence="4">DUF3618 domain-containing protein</fullName>
    </recommendedName>
</protein>
<dbReference type="Proteomes" id="UP000636579">
    <property type="component" value="Unassembled WGS sequence"/>
</dbReference>
<gene>
    <name evidence="2" type="ORF">H4W26_002545</name>
</gene>
<keyword evidence="1" id="KW-0472">Membrane</keyword>
<evidence type="ECO:0000256" key="1">
    <source>
        <dbReference type="SAM" id="Phobius"/>
    </source>
</evidence>
<dbReference type="RefSeq" id="WP_192592549.1">
    <property type="nucleotide sequence ID" value="NZ_JADBEE010000002.1"/>
</dbReference>
<keyword evidence="3" id="KW-1185">Reference proteome</keyword>
<proteinExistence type="predicted"/>
<dbReference type="EMBL" id="JADBEE010000002">
    <property type="protein sequence ID" value="MBE1515753.1"/>
    <property type="molecule type" value="Genomic_DNA"/>
</dbReference>
<comment type="caution">
    <text evidence="2">The sequence shown here is derived from an EMBL/GenBank/DDBJ whole genome shotgun (WGS) entry which is preliminary data.</text>
</comment>
<sequence length="71" mass="7380">MKRHPVQAVPEEVESTYIDYLRDPAQRAAKAVASYVDPKTLGVTGAGVLGGVIVTVAASAVVSSLRKKAQG</sequence>
<reference evidence="2 3" key="1">
    <citation type="submission" date="2020-10" db="EMBL/GenBank/DDBJ databases">
        <title>Sequencing the genomes of 1000 actinobacteria strains.</title>
        <authorList>
            <person name="Klenk H.-P."/>
        </authorList>
    </citation>
    <scope>NUCLEOTIDE SEQUENCE [LARGE SCALE GENOMIC DNA]</scope>
    <source>
        <strain evidence="2 3">DSM 15474</strain>
    </source>
</reference>
<evidence type="ECO:0000313" key="3">
    <source>
        <dbReference type="Proteomes" id="UP000636579"/>
    </source>
</evidence>
<feature type="transmembrane region" description="Helical" evidence="1">
    <location>
        <begin position="43"/>
        <end position="65"/>
    </location>
</feature>
<keyword evidence="1" id="KW-0812">Transmembrane</keyword>
<accession>A0ABR9J9T8</accession>
<evidence type="ECO:0000313" key="2">
    <source>
        <dbReference type="EMBL" id="MBE1515753.1"/>
    </source>
</evidence>
<evidence type="ECO:0008006" key="4">
    <source>
        <dbReference type="Google" id="ProtNLM"/>
    </source>
</evidence>
<keyword evidence="1" id="KW-1133">Transmembrane helix</keyword>
<organism evidence="2 3">
    <name type="scientific">Nesterenkonia halotolerans</name>
    <dbReference type="NCBI Taxonomy" id="225325"/>
    <lineage>
        <taxon>Bacteria</taxon>
        <taxon>Bacillati</taxon>
        <taxon>Actinomycetota</taxon>
        <taxon>Actinomycetes</taxon>
        <taxon>Micrococcales</taxon>
        <taxon>Micrococcaceae</taxon>
        <taxon>Nesterenkonia</taxon>
    </lineage>
</organism>
<name>A0ABR9J9T8_9MICC</name>